<reference evidence="4" key="1">
    <citation type="submission" date="2020-10" db="EMBL/GenBank/DDBJ databases">
        <title>Mucilaginibacter mali sp. nov., isolated from rhizosphere soil of apple orchard.</title>
        <authorList>
            <person name="Lee J.-S."/>
            <person name="Kim H.S."/>
            <person name="Kim J.-S."/>
        </authorList>
    </citation>
    <scope>NUCLEOTIDE SEQUENCE</scope>
    <source>
        <strain evidence="4">KCTC 22746</strain>
    </source>
</reference>
<dbReference type="Gene3D" id="2.60.40.10">
    <property type="entry name" value="Immunoglobulins"/>
    <property type="match status" value="1"/>
</dbReference>
<dbReference type="InterPro" id="IPR013783">
    <property type="entry name" value="Ig-like_fold"/>
</dbReference>
<dbReference type="RefSeq" id="WP_194113777.1">
    <property type="nucleotide sequence ID" value="NZ_JADFFL010000012.1"/>
</dbReference>
<accession>A0A929PYN3</accession>
<proteinExistence type="predicted"/>
<dbReference type="Gene3D" id="2.120.10.80">
    <property type="entry name" value="Kelch-type beta propeller"/>
    <property type="match status" value="1"/>
</dbReference>
<dbReference type="Pfam" id="PF01344">
    <property type="entry name" value="Kelch_1"/>
    <property type="match status" value="1"/>
</dbReference>
<evidence type="ECO:0000313" key="4">
    <source>
        <dbReference type="EMBL" id="MBE9664461.1"/>
    </source>
</evidence>
<feature type="domain" description="IPT/TIG" evidence="3">
    <location>
        <begin position="84"/>
        <end position="149"/>
    </location>
</feature>
<evidence type="ECO:0000313" key="5">
    <source>
        <dbReference type="Proteomes" id="UP000622475"/>
    </source>
</evidence>
<protein>
    <submittedName>
        <fullName evidence="4">IPT/TIG domain-containing protein</fullName>
    </submittedName>
</protein>
<comment type="caution">
    <text evidence="4">The sequence shown here is derived from an EMBL/GenBank/DDBJ whole genome shotgun (WGS) entry which is preliminary data.</text>
</comment>
<dbReference type="AlphaFoldDB" id="A0A929PYN3"/>
<dbReference type="PANTHER" id="PTHR24412">
    <property type="entry name" value="KELCH PROTEIN"/>
    <property type="match status" value="1"/>
</dbReference>
<dbReference type="InterPro" id="IPR015915">
    <property type="entry name" value="Kelch-typ_b-propeller"/>
</dbReference>
<dbReference type="InterPro" id="IPR002909">
    <property type="entry name" value="IPT_dom"/>
</dbReference>
<dbReference type="Proteomes" id="UP000622475">
    <property type="component" value="Unassembled WGS sequence"/>
</dbReference>
<dbReference type="SUPFAM" id="SSF117281">
    <property type="entry name" value="Kelch motif"/>
    <property type="match status" value="1"/>
</dbReference>
<dbReference type="Pfam" id="PF01833">
    <property type="entry name" value="TIG"/>
    <property type="match status" value="1"/>
</dbReference>
<keyword evidence="5" id="KW-1185">Reference proteome</keyword>
<evidence type="ECO:0000259" key="3">
    <source>
        <dbReference type="Pfam" id="PF01833"/>
    </source>
</evidence>
<dbReference type="InterPro" id="IPR014756">
    <property type="entry name" value="Ig_E-set"/>
</dbReference>
<dbReference type="EMBL" id="JADFFL010000012">
    <property type="protein sequence ID" value="MBE9664461.1"/>
    <property type="molecule type" value="Genomic_DNA"/>
</dbReference>
<dbReference type="InterPro" id="IPR006652">
    <property type="entry name" value="Kelch_1"/>
</dbReference>
<evidence type="ECO:0000256" key="2">
    <source>
        <dbReference type="ARBA" id="ARBA00022737"/>
    </source>
</evidence>
<keyword evidence="2" id="KW-0677">Repeat</keyword>
<sequence>MKTLSLLNFSLIFKFKDPVLAGSILFTRKFLNLMPISTKLSRVNFIALTIAITLFISCRKKTEVPSPFAPKFTVTNFGPGADVVGGMITITGTEFGTDTAAIRVRFGGTKLTAPLTVENDRITVHVPTYAVTGKIDVIKGGITMSTIVAFEVLPDRNSYAEYGQIYFAGNEMLPGGKHFATSGAAAGNIIAFSARVSNVEPGFPSPSTVVDIYNVVTRRWKTVNKNISEYVCVAAAGNKIAFAGISNVEIYDAKEDEWTTAKLSVPRYGVAAAGAGNKIVFAGGNLYSSQGPTSDVVDIYDVSTNTWSTAKLSIGRTNIAGAAAGNKILFAGGLTGTSNSRIDIYNVSNNQWTTKELSRSYSRLTGAGIGNRAIFYGGGSPNDRYLEVYDDNVGITGKLNVPDNMVGNATGAAGTKILFTASGFRNVNCYDVSLDAFTTLTGSAGGRNGAGVKNKIIVNTDNGSYDIYTLTQ</sequence>
<dbReference type="PANTHER" id="PTHR24412:SF480">
    <property type="entry name" value="KELCH-LIKE PROTEIN 8"/>
    <property type="match status" value="1"/>
</dbReference>
<name>A0A929PYN3_9SPHI</name>
<organism evidence="4 5">
    <name type="scientific">Mucilaginibacter myungsuensis</name>
    <dbReference type="NCBI Taxonomy" id="649104"/>
    <lineage>
        <taxon>Bacteria</taxon>
        <taxon>Pseudomonadati</taxon>
        <taxon>Bacteroidota</taxon>
        <taxon>Sphingobacteriia</taxon>
        <taxon>Sphingobacteriales</taxon>
        <taxon>Sphingobacteriaceae</taxon>
        <taxon>Mucilaginibacter</taxon>
    </lineage>
</organism>
<evidence type="ECO:0000256" key="1">
    <source>
        <dbReference type="ARBA" id="ARBA00022441"/>
    </source>
</evidence>
<gene>
    <name evidence="4" type="ORF">IRJ16_21450</name>
</gene>
<dbReference type="SUPFAM" id="SSF81296">
    <property type="entry name" value="E set domains"/>
    <property type="match status" value="1"/>
</dbReference>
<keyword evidence="1" id="KW-0880">Kelch repeat</keyword>